<keyword evidence="4" id="KW-0012">Acyltransferase</keyword>
<dbReference type="Pfam" id="PF00132">
    <property type="entry name" value="Hexapep"/>
    <property type="match status" value="1"/>
</dbReference>
<sequence length="186" mass="19988">MVSNFHGNGALSTELRIDIHMLKNIGHVWCEIKAAGSIKAKLVILLFRLSTIYQSSNALLKIISVPFVVLNKVINEWLFCVEIPHRTQIGFGLKIYHPHCIVVNSDVIIGANCTLRQGVTIGSVINREGHVTKSPVLGNQVELGANAILLGDITLGDNVKVGAGTVVTKSLAAGKVVVGYGTRELN</sequence>
<comment type="caution">
    <text evidence="6">The sequence shown here is derived from an EMBL/GenBank/DDBJ whole genome shotgun (WGS) entry which is preliminary data.</text>
</comment>
<comment type="similarity">
    <text evidence="1">Belongs to the transferase hexapeptide repeat family.</text>
</comment>
<reference evidence="6" key="2">
    <citation type="submission" date="2023-02" db="EMBL/GenBank/DDBJ databases">
        <title>Pectobacterium carotovorum subsp. carotovorum NBRC 12380.</title>
        <authorList>
            <person name="Ichikawa N."/>
            <person name="Sato H."/>
            <person name="Tonouchi N."/>
        </authorList>
    </citation>
    <scope>NUCLEOTIDE SEQUENCE</scope>
    <source>
        <strain evidence="6">NBRC 12380</strain>
    </source>
</reference>
<evidence type="ECO:0000313" key="5">
    <source>
        <dbReference type="EMBL" id="GKX48896.1"/>
    </source>
</evidence>
<name>A0AAI9L591_PECCC</name>
<dbReference type="InterPro" id="IPR045304">
    <property type="entry name" value="LbH_SAT"/>
</dbReference>
<evidence type="ECO:0000313" key="7">
    <source>
        <dbReference type="Proteomes" id="UP001058167"/>
    </source>
</evidence>
<dbReference type="Proteomes" id="UP001058167">
    <property type="component" value="Unassembled WGS sequence"/>
</dbReference>
<evidence type="ECO:0000256" key="4">
    <source>
        <dbReference type="ARBA" id="ARBA00023315"/>
    </source>
</evidence>
<dbReference type="SUPFAM" id="SSF51161">
    <property type="entry name" value="Trimeric LpxA-like enzymes"/>
    <property type="match status" value="1"/>
</dbReference>
<protein>
    <submittedName>
        <fullName evidence="6">Colanic acid biosynthesis acetyltransferase wcaB</fullName>
    </submittedName>
</protein>
<proteinExistence type="inferred from homology"/>
<dbReference type="CDD" id="cd03354">
    <property type="entry name" value="LbH_SAT"/>
    <property type="match status" value="1"/>
</dbReference>
<keyword evidence="7" id="KW-1185">Reference proteome</keyword>
<dbReference type="InterPro" id="IPR001451">
    <property type="entry name" value="Hexapep"/>
</dbReference>
<dbReference type="PANTHER" id="PTHR42811">
    <property type="entry name" value="SERINE ACETYLTRANSFERASE"/>
    <property type="match status" value="1"/>
</dbReference>
<keyword evidence="2" id="KW-0808">Transferase</keyword>
<dbReference type="EMBL" id="BRLF01000011">
    <property type="protein sequence ID" value="GKX48896.1"/>
    <property type="molecule type" value="Genomic_DNA"/>
</dbReference>
<evidence type="ECO:0000313" key="8">
    <source>
        <dbReference type="Proteomes" id="UP001165145"/>
    </source>
</evidence>
<gene>
    <name evidence="6" type="ORF">Pcaca03_38710</name>
    <name evidence="5" type="ORF">SOASR016_36480</name>
</gene>
<organism evidence="6 8">
    <name type="scientific">Pectobacterium carotovorum subsp. carotovorum</name>
    <name type="common">Erwinia carotovora subsp. carotovora</name>
    <dbReference type="NCBI Taxonomy" id="555"/>
    <lineage>
        <taxon>Bacteria</taxon>
        <taxon>Pseudomonadati</taxon>
        <taxon>Pseudomonadota</taxon>
        <taxon>Gammaproteobacteria</taxon>
        <taxon>Enterobacterales</taxon>
        <taxon>Pectobacteriaceae</taxon>
        <taxon>Pectobacterium</taxon>
    </lineage>
</organism>
<accession>A0AAI9L591</accession>
<dbReference type="EMBL" id="BSRL01000011">
    <property type="protein sequence ID" value="GLV71427.1"/>
    <property type="molecule type" value="Genomic_DNA"/>
</dbReference>
<reference evidence="5" key="1">
    <citation type="submission" date="2022-06" db="EMBL/GenBank/DDBJ databases">
        <title>Draft genome sequences of Pectobacterium carotovorum subsp. carotovorum str. NBRC12380.</title>
        <authorList>
            <person name="Wakabayashi Y."/>
            <person name="Kojima K."/>
        </authorList>
    </citation>
    <scope>NUCLEOTIDE SEQUENCE</scope>
    <source>
        <strain evidence="5">NBRC 12380</strain>
    </source>
</reference>
<evidence type="ECO:0000256" key="2">
    <source>
        <dbReference type="ARBA" id="ARBA00022679"/>
    </source>
</evidence>
<evidence type="ECO:0000313" key="6">
    <source>
        <dbReference type="EMBL" id="GLV71427.1"/>
    </source>
</evidence>
<dbReference type="AlphaFoldDB" id="A0AAI9L591"/>
<dbReference type="InterPro" id="IPR011004">
    <property type="entry name" value="Trimer_LpxA-like_sf"/>
</dbReference>
<keyword evidence="3" id="KW-0677">Repeat</keyword>
<dbReference type="PROSITE" id="PS00101">
    <property type="entry name" value="HEXAPEP_TRANSFERASES"/>
    <property type="match status" value="1"/>
</dbReference>
<dbReference type="Proteomes" id="UP001165145">
    <property type="component" value="Unassembled WGS sequence"/>
</dbReference>
<dbReference type="GO" id="GO:0016747">
    <property type="term" value="F:acyltransferase activity, transferring groups other than amino-acyl groups"/>
    <property type="evidence" value="ECO:0007669"/>
    <property type="project" value="UniProtKB-ARBA"/>
</dbReference>
<evidence type="ECO:0000256" key="3">
    <source>
        <dbReference type="ARBA" id="ARBA00022737"/>
    </source>
</evidence>
<dbReference type="InterPro" id="IPR018357">
    <property type="entry name" value="Hexapep_transf_CS"/>
</dbReference>
<dbReference type="Gene3D" id="2.160.10.10">
    <property type="entry name" value="Hexapeptide repeat proteins"/>
    <property type="match status" value="1"/>
</dbReference>
<evidence type="ECO:0000256" key="1">
    <source>
        <dbReference type="ARBA" id="ARBA00007274"/>
    </source>
</evidence>